<feature type="compositionally biased region" description="Basic and acidic residues" evidence="1">
    <location>
        <begin position="161"/>
        <end position="175"/>
    </location>
</feature>
<protein>
    <submittedName>
        <fullName evidence="2">Uncharacterized protein</fullName>
    </submittedName>
</protein>
<dbReference type="EMBL" id="BQMJ01000014">
    <property type="protein sequence ID" value="GJQ10178.1"/>
    <property type="molecule type" value="Genomic_DNA"/>
</dbReference>
<reference evidence="2" key="2">
    <citation type="submission" date="2022-01" db="EMBL/GenBank/DDBJ databases">
        <authorList>
            <person name="Hirooka S."/>
            <person name="Miyagishima S.Y."/>
        </authorList>
    </citation>
    <scope>NUCLEOTIDE SEQUENCE</scope>
    <source>
        <strain evidence="2">NBRC 102759</strain>
    </source>
</reference>
<gene>
    <name evidence="2" type="ORF">GpartN1_g1969.t1</name>
</gene>
<reference evidence="2" key="1">
    <citation type="journal article" date="2022" name="Proc. Natl. Acad. Sci. U.S.A.">
        <title>Life cycle and functional genomics of the unicellular red alga Galdieria for elucidating algal and plant evolution and industrial use.</title>
        <authorList>
            <person name="Hirooka S."/>
            <person name="Itabashi T."/>
            <person name="Ichinose T.M."/>
            <person name="Onuma R."/>
            <person name="Fujiwara T."/>
            <person name="Yamashita S."/>
            <person name="Jong L.W."/>
            <person name="Tomita R."/>
            <person name="Iwane A.H."/>
            <person name="Miyagishima S.Y."/>
        </authorList>
    </citation>
    <scope>NUCLEOTIDE SEQUENCE</scope>
    <source>
        <strain evidence="2">NBRC 102759</strain>
    </source>
</reference>
<sequence>MGYYALASSKQSLVEFQTSHFDLSSLQKTFFCIGPVCLRSGYGLGLGIGCGLGFGRGFALMDLSSQGVGSTGGIPTHFLYGLPFGHYLSGFLQNIARRFPGSSTGIGCGFGLGYGVGIGLQYGSGGRLSFGNRGHFDTLGSKPLGSPAILSQQSNSSPHNESLEEKQRHNSKLEELEKKIKRIEEKLDIYSKITELERRMELLEKQKKR</sequence>
<comment type="caution">
    <text evidence="2">The sequence shown here is derived from an EMBL/GenBank/DDBJ whole genome shotgun (WGS) entry which is preliminary data.</text>
</comment>
<name>A0A9C7UNU7_9RHOD</name>
<accession>A0A9C7UNU7</accession>
<dbReference type="AlphaFoldDB" id="A0A9C7UNU7"/>
<feature type="region of interest" description="Disordered" evidence="1">
    <location>
        <begin position="147"/>
        <end position="175"/>
    </location>
</feature>
<dbReference type="OrthoDB" id="6006at2759"/>
<proteinExistence type="predicted"/>
<feature type="compositionally biased region" description="Polar residues" evidence="1">
    <location>
        <begin position="149"/>
        <end position="160"/>
    </location>
</feature>
<keyword evidence="3" id="KW-1185">Reference proteome</keyword>
<evidence type="ECO:0000256" key="1">
    <source>
        <dbReference type="SAM" id="MobiDB-lite"/>
    </source>
</evidence>
<evidence type="ECO:0000313" key="2">
    <source>
        <dbReference type="EMBL" id="GJQ10178.1"/>
    </source>
</evidence>
<dbReference type="Proteomes" id="UP001061958">
    <property type="component" value="Unassembled WGS sequence"/>
</dbReference>
<organism evidence="2 3">
    <name type="scientific">Galdieria partita</name>
    <dbReference type="NCBI Taxonomy" id="83374"/>
    <lineage>
        <taxon>Eukaryota</taxon>
        <taxon>Rhodophyta</taxon>
        <taxon>Bangiophyceae</taxon>
        <taxon>Galdieriales</taxon>
        <taxon>Galdieriaceae</taxon>
        <taxon>Galdieria</taxon>
    </lineage>
</organism>
<evidence type="ECO:0000313" key="3">
    <source>
        <dbReference type="Proteomes" id="UP001061958"/>
    </source>
</evidence>